<dbReference type="AlphaFoldDB" id="A0A7W6EI84"/>
<dbReference type="PANTHER" id="PTHR47893">
    <property type="entry name" value="REGULATORY PROTEIN PCHR"/>
    <property type="match status" value="1"/>
</dbReference>
<proteinExistence type="predicted"/>
<evidence type="ECO:0000259" key="3">
    <source>
        <dbReference type="PROSITE" id="PS01124"/>
    </source>
</evidence>
<dbReference type="Pfam" id="PF12833">
    <property type="entry name" value="HTH_18"/>
    <property type="match status" value="1"/>
</dbReference>
<dbReference type="InterPro" id="IPR053142">
    <property type="entry name" value="PchR_regulatory_protein"/>
</dbReference>
<dbReference type="PANTHER" id="PTHR47893:SF1">
    <property type="entry name" value="REGULATORY PROTEIN PCHR"/>
    <property type="match status" value="1"/>
</dbReference>
<dbReference type="PROSITE" id="PS01124">
    <property type="entry name" value="HTH_ARAC_FAMILY_2"/>
    <property type="match status" value="1"/>
</dbReference>
<dbReference type="GO" id="GO:0043565">
    <property type="term" value="F:sequence-specific DNA binding"/>
    <property type="evidence" value="ECO:0007669"/>
    <property type="project" value="InterPro"/>
</dbReference>
<accession>A0A7W6EI84</accession>
<dbReference type="Gene3D" id="1.10.10.60">
    <property type="entry name" value="Homeodomain-like"/>
    <property type="match status" value="1"/>
</dbReference>
<keyword evidence="2" id="KW-0804">Transcription</keyword>
<dbReference type="SUPFAM" id="SSF46689">
    <property type="entry name" value="Homeodomain-like"/>
    <property type="match status" value="2"/>
</dbReference>
<protein>
    <submittedName>
        <fullName evidence="4">AraC family transcriptional activator of pyochelin receptor</fullName>
    </submittedName>
</protein>
<sequence>MTAPGHWIGTLLEGDLSVKQARFGERRWRDGGATMFSCREPTPTHHMAMKDGRISAVFIQLDADAAEPVIGGEALSFITRSGPEPMQVLPELARTIAWQMLGCRMTGAGRRLYMTGKALEMIAHVVSAADTQGNGHQNAALSTRDIARLHEARDILLAELSHPPSVPELARRVGTNAKKLGSGFQELFGTTVYGFVKQNRLDVARILLEGGETSISHVARQVGYQPQHFATEFRRRFGLSPTQLAGGRR</sequence>
<feature type="domain" description="HTH araC/xylS-type" evidence="3">
    <location>
        <begin position="150"/>
        <end position="247"/>
    </location>
</feature>
<dbReference type="GO" id="GO:0003700">
    <property type="term" value="F:DNA-binding transcription factor activity"/>
    <property type="evidence" value="ECO:0007669"/>
    <property type="project" value="InterPro"/>
</dbReference>
<evidence type="ECO:0000256" key="2">
    <source>
        <dbReference type="ARBA" id="ARBA00023163"/>
    </source>
</evidence>
<evidence type="ECO:0000256" key="1">
    <source>
        <dbReference type="ARBA" id="ARBA00023015"/>
    </source>
</evidence>
<dbReference type="Proteomes" id="UP000537592">
    <property type="component" value="Unassembled WGS sequence"/>
</dbReference>
<evidence type="ECO:0000313" key="5">
    <source>
        <dbReference type="Proteomes" id="UP000537592"/>
    </source>
</evidence>
<keyword evidence="4" id="KW-0675">Receptor</keyword>
<keyword evidence="1" id="KW-0805">Transcription regulation</keyword>
<dbReference type="EMBL" id="JACICC010000006">
    <property type="protein sequence ID" value="MBB3810472.1"/>
    <property type="molecule type" value="Genomic_DNA"/>
</dbReference>
<comment type="caution">
    <text evidence="4">The sequence shown here is derived from an EMBL/GenBank/DDBJ whole genome shotgun (WGS) entry which is preliminary data.</text>
</comment>
<reference evidence="4 5" key="1">
    <citation type="submission" date="2020-08" db="EMBL/GenBank/DDBJ databases">
        <title>Genomic Encyclopedia of Type Strains, Phase IV (KMG-IV): sequencing the most valuable type-strain genomes for metagenomic binning, comparative biology and taxonomic classification.</title>
        <authorList>
            <person name="Goeker M."/>
        </authorList>
    </citation>
    <scope>NUCLEOTIDE SEQUENCE [LARGE SCALE GENOMIC DNA]</scope>
    <source>
        <strain evidence="4 5">DSM 28760</strain>
    </source>
</reference>
<dbReference type="InterPro" id="IPR009057">
    <property type="entry name" value="Homeodomain-like_sf"/>
</dbReference>
<dbReference type="SMART" id="SM00342">
    <property type="entry name" value="HTH_ARAC"/>
    <property type="match status" value="1"/>
</dbReference>
<evidence type="ECO:0000313" key="4">
    <source>
        <dbReference type="EMBL" id="MBB3810472.1"/>
    </source>
</evidence>
<keyword evidence="5" id="KW-1185">Reference proteome</keyword>
<dbReference type="InterPro" id="IPR018060">
    <property type="entry name" value="HTH_AraC"/>
</dbReference>
<name>A0A7W6EI84_9HYPH</name>
<organism evidence="4 5">
    <name type="scientific">Pseudochelatococcus contaminans</name>
    <dbReference type="NCBI Taxonomy" id="1538103"/>
    <lineage>
        <taxon>Bacteria</taxon>
        <taxon>Pseudomonadati</taxon>
        <taxon>Pseudomonadota</taxon>
        <taxon>Alphaproteobacteria</taxon>
        <taxon>Hyphomicrobiales</taxon>
        <taxon>Chelatococcaceae</taxon>
        <taxon>Pseudochelatococcus</taxon>
    </lineage>
</organism>
<gene>
    <name evidence="4" type="ORF">FHS81_002573</name>
</gene>